<dbReference type="InterPro" id="IPR044880">
    <property type="entry name" value="NCX_ion-bd_dom_sf"/>
</dbReference>
<dbReference type="Gene3D" id="1.20.1420.30">
    <property type="entry name" value="NCX, central ion-binding region"/>
    <property type="match status" value="2"/>
</dbReference>
<name>A0A2S4ME20_9BURK</name>
<dbReference type="Proteomes" id="UP000237381">
    <property type="component" value="Unassembled WGS sequence"/>
</dbReference>
<evidence type="ECO:0000259" key="6">
    <source>
        <dbReference type="Pfam" id="PF01699"/>
    </source>
</evidence>
<protein>
    <submittedName>
        <fullName evidence="7">Cation:H+ antiporter</fullName>
    </submittedName>
</protein>
<evidence type="ECO:0000313" key="7">
    <source>
        <dbReference type="EMBL" id="POR52996.1"/>
    </source>
</evidence>
<feature type="domain" description="Sodium/calcium exchanger membrane region" evidence="6">
    <location>
        <begin position="4"/>
        <end position="159"/>
    </location>
</feature>
<evidence type="ECO:0000256" key="2">
    <source>
        <dbReference type="ARBA" id="ARBA00022692"/>
    </source>
</evidence>
<organism evidence="7 8">
    <name type="scientific">Paraburkholderia eburnea</name>
    <dbReference type="NCBI Taxonomy" id="1189126"/>
    <lineage>
        <taxon>Bacteria</taxon>
        <taxon>Pseudomonadati</taxon>
        <taxon>Pseudomonadota</taxon>
        <taxon>Betaproteobacteria</taxon>
        <taxon>Burkholderiales</taxon>
        <taxon>Burkholderiaceae</taxon>
        <taxon>Paraburkholderia</taxon>
    </lineage>
</organism>
<dbReference type="EMBL" id="PQGA01000004">
    <property type="protein sequence ID" value="POR52996.1"/>
    <property type="molecule type" value="Genomic_DNA"/>
</dbReference>
<sequence>MIWTFALLIAAAGIIYLSCETFVNGVEWLGQKLNITQTATGTILAAFGTALPESVVTLVAVAFGGDDAHKEIGIGAAIGGPLALSTIAYAVVGVALLATAARAGRARAGTVDANTRRLRRDQLWFLAIFVAKIGLGLVVFHFKPLLGIAFLAAYAFYCWKELSDDGGEEETEGGDLEPLKLRPRDANPAMVWILLQTLGALVVIFFASHLFVQQISAVGPWLGLSPQLTAVLFSPIATELPEIMNAIIWVRQGKERLALANISGAMMIQATIPTAFGLFFTQWHLGAPSILAAVMTMLAILFLQWSFRAPQVKSRQLTHVGWLYAVFAAMLFVIPQ</sequence>
<feature type="domain" description="Sodium/calcium exchanger membrane region" evidence="6">
    <location>
        <begin position="194"/>
        <end position="334"/>
    </location>
</feature>
<dbReference type="GO" id="GO:0005886">
    <property type="term" value="C:plasma membrane"/>
    <property type="evidence" value="ECO:0007669"/>
    <property type="project" value="TreeGrafter"/>
</dbReference>
<evidence type="ECO:0000256" key="4">
    <source>
        <dbReference type="ARBA" id="ARBA00023136"/>
    </source>
</evidence>
<keyword evidence="3 5" id="KW-1133">Transmembrane helix</keyword>
<dbReference type="GO" id="GO:0005262">
    <property type="term" value="F:calcium channel activity"/>
    <property type="evidence" value="ECO:0007669"/>
    <property type="project" value="TreeGrafter"/>
</dbReference>
<dbReference type="Pfam" id="PF01699">
    <property type="entry name" value="Na_Ca_ex"/>
    <property type="match status" value="2"/>
</dbReference>
<dbReference type="InterPro" id="IPR004481">
    <property type="entry name" value="K/Na/Ca-exchanger"/>
</dbReference>
<feature type="transmembrane region" description="Helical" evidence="5">
    <location>
        <begin position="123"/>
        <end position="142"/>
    </location>
</feature>
<dbReference type="GO" id="GO:0006874">
    <property type="term" value="P:intracellular calcium ion homeostasis"/>
    <property type="evidence" value="ECO:0007669"/>
    <property type="project" value="TreeGrafter"/>
</dbReference>
<keyword evidence="4 5" id="KW-0472">Membrane</keyword>
<feature type="transmembrane region" description="Helical" evidence="5">
    <location>
        <begin position="76"/>
        <end position="103"/>
    </location>
</feature>
<evidence type="ECO:0000256" key="3">
    <source>
        <dbReference type="ARBA" id="ARBA00022989"/>
    </source>
</evidence>
<reference evidence="7 8" key="1">
    <citation type="submission" date="2018-01" db="EMBL/GenBank/DDBJ databases">
        <title>Genomic Encyclopedia of Type Strains, Phase III (KMG-III): the genomes of soil and plant-associated and newly described type strains.</title>
        <authorList>
            <person name="Whitman W."/>
        </authorList>
    </citation>
    <scope>NUCLEOTIDE SEQUENCE [LARGE SCALE GENOMIC DNA]</scope>
    <source>
        <strain evidence="7 8">JCM 18070</strain>
    </source>
</reference>
<feature type="transmembrane region" description="Helical" evidence="5">
    <location>
        <begin position="317"/>
        <end position="334"/>
    </location>
</feature>
<keyword evidence="2 5" id="KW-0812">Transmembrane</keyword>
<feature type="transmembrane region" description="Helical" evidence="5">
    <location>
        <begin position="43"/>
        <end position="64"/>
    </location>
</feature>
<feature type="transmembrane region" description="Helical" evidence="5">
    <location>
        <begin position="286"/>
        <end position="305"/>
    </location>
</feature>
<evidence type="ECO:0000256" key="5">
    <source>
        <dbReference type="SAM" id="Phobius"/>
    </source>
</evidence>
<dbReference type="InterPro" id="IPR004837">
    <property type="entry name" value="NaCa_Exmemb"/>
</dbReference>
<gene>
    <name evidence="7" type="ORF">B0G62_104293</name>
</gene>
<proteinExistence type="predicted"/>
<dbReference type="PANTHER" id="PTHR10846:SF8">
    <property type="entry name" value="INNER MEMBRANE PROTEIN YRBG"/>
    <property type="match status" value="1"/>
</dbReference>
<dbReference type="RefSeq" id="WP_103704382.1">
    <property type="nucleotide sequence ID" value="NZ_PQGA01000004.1"/>
</dbReference>
<keyword evidence="8" id="KW-1185">Reference proteome</keyword>
<dbReference type="PANTHER" id="PTHR10846">
    <property type="entry name" value="SODIUM/POTASSIUM/CALCIUM EXCHANGER"/>
    <property type="match status" value="1"/>
</dbReference>
<comment type="caution">
    <text evidence="7">The sequence shown here is derived from an EMBL/GenBank/DDBJ whole genome shotgun (WGS) entry which is preliminary data.</text>
</comment>
<dbReference type="GO" id="GO:0008273">
    <property type="term" value="F:calcium, potassium:sodium antiporter activity"/>
    <property type="evidence" value="ECO:0007669"/>
    <property type="project" value="TreeGrafter"/>
</dbReference>
<dbReference type="AlphaFoldDB" id="A0A2S4ME20"/>
<accession>A0A2S4ME20</accession>
<dbReference type="OrthoDB" id="9786081at2"/>
<comment type="subcellular location">
    <subcellularLocation>
        <location evidence="1">Membrane</location>
        <topology evidence="1">Multi-pass membrane protein</topology>
    </subcellularLocation>
</comment>
<feature type="transmembrane region" description="Helical" evidence="5">
    <location>
        <begin position="189"/>
        <end position="212"/>
    </location>
</feature>
<evidence type="ECO:0000313" key="8">
    <source>
        <dbReference type="Proteomes" id="UP000237381"/>
    </source>
</evidence>
<feature type="transmembrane region" description="Helical" evidence="5">
    <location>
        <begin position="258"/>
        <end position="280"/>
    </location>
</feature>
<evidence type="ECO:0000256" key="1">
    <source>
        <dbReference type="ARBA" id="ARBA00004141"/>
    </source>
</evidence>